<evidence type="ECO:0000313" key="3">
    <source>
        <dbReference type="EMBL" id="MDF3844416.1"/>
    </source>
</evidence>
<dbReference type="KEGG" id="pcq:PcP3B5_05310"/>
<evidence type="ECO:0000313" key="4">
    <source>
        <dbReference type="Proteomes" id="UP000077748"/>
    </source>
</evidence>
<dbReference type="EMBL" id="JARJLR010000359">
    <property type="protein sequence ID" value="MDF3844416.1"/>
    <property type="molecule type" value="Genomic_DNA"/>
</dbReference>
<dbReference type="Proteomes" id="UP000077748">
    <property type="component" value="Chromosome"/>
</dbReference>
<sequence length="63" mass="7340">MSNYNLISNPNEPSEEQLSDLLSEVRQAARQRISRVDQQLRASLNAAFEDSRKRRDQRPQPKT</sequence>
<feature type="compositionally biased region" description="Basic and acidic residues" evidence="1">
    <location>
        <begin position="49"/>
        <end position="63"/>
    </location>
</feature>
<dbReference type="STRING" id="53408.A9C11_02525"/>
<dbReference type="RefSeq" id="WP_009615231.1">
    <property type="nucleotide sequence ID" value="NZ_CALEBV010000062.1"/>
</dbReference>
<protein>
    <submittedName>
        <fullName evidence="2">Uncharacterized protein</fullName>
    </submittedName>
</protein>
<evidence type="ECO:0000256" key="1">
    <source>
        <dbReference type="SAM" id="MobiDB-lite"/>
    </source>
</evidence>
<dbReference type="EMBL" id="CP015878">
    <property type="protein sequence ID" value="ANI12923.1"/>
    <property type="molecule type" value="Genomic_DNA"/>
</dbReference>
<dbReference type="GeneID" id="72993727"/>
<name>A0A127ML97_9PSED</name>
<reference evidence="3" key="2">
    <citation type="submission" date="2023-03" db="EMBL/GenBank/DDBJ databases">
        <title>Draft assemblies of triclosan tolerant bacteria isolated from returned activated sludge.</title>
        <authorList>
            <person name="Van Hamelsveld S."/>
        </authorList>
    </citation>
    <scope>NUCLEOTIDE SEQUENCE</scope>
    <source>
        <strain evidence="3">GW210015_S63</strain>
    </source>
</reference>
<accession>A0A127ML97</accession>
<dbReference type="Proteomes" id="UP001220662">
    <property type="component" value="Unassembled WGS sequence"/>
</dbReference>
<dbReference type="AlphaFoldDB" id="A0A127ML97"/>
<gene>
    <name evidence="2" type="ORF">A9C11_02525</name>
    <name evidence="3" type="ORF">P3W55_22105</name>
</gene>
<feature type="region of interest" description="Disordered" evidence="1">
    <location>
        <begin position="44"/>
        <end position="63"/>
    </location>
</feature>
<organism evidence="2 4">
    <name type="scientific">Pseudomonas citronellolis</name>
    <dbReference type="NCBI Taxonomy" id="53408"/>
    <lineage>
        <taxon>Bacteria</taxon>
        <taxon>Pseudomonadati</taxon>
        <taxon>Pseudomonadota</taxon>
        <taxon>Gammaproteobacteria</taxon>
        <taxon>Pseudomonadales</taxon>
        <taxon>Pseudomonadaceae</taxon>
        <taxon>Pseudomonas</taxon>
    </lineage>
</organism>
<reference evidence="2 4" key="1">
    <citation type="submission" date="2016-05" db="EMBL/GenBank/DDBJ databases">
        <title>Genome Sequence of Pseudomonas citronellolis Strain SJTE-3, an Estrogens and Persistent Organic Pollutants degradation strain.</title>
        <authorList>
            <person name="Liang R."/>
        </authorList>
    </citation>
    <scope>NUCLEOTIDE SEQUENCE [LARGE SCALE GENOMIC DNA]</scope>
    <source>
        <strain evidence="2 4">SJTE-3</strain>
    </source>
</reference>
<proteinExistence type="predicted"/>
<evidence type="ECO:0000313" key="2">
    <source>
        <dbReference type="EMBL" id="ANI12923.1"/>
    </source>
</evidence>